<sequence length="352" mass="39430">MSSQTPVTATEKRVAITNVDSWLGYCAACCLSQELEKNCKDVTLVCLARNTDLLDKLKGRKNVHIVKVDYQDTNHLENALQGVCCTILIPEMDEHRAELGKNVLDAMNKQGIKSCMVVSCDGASEDCNLKSIESFCKLEKEVEKSCSSCYLILRKGLLNQCFFFWSCVVKEKAEFPLTIEKDNKMAPVDAHDLVCAISSIVVKMCQETDHEADGFGPHKNKTYTLTGPNELTPDHLVRELSEATGKEIKLRHVERDELKKYLESLMHRPLLPLDISEDAPASADGGGFGHDDHEYYPTSEAMIELLLDELEMIKKGKAGFASNDLEMILGHQGKSTRDFLHKEKDAFKPKRD</sequence>
<dbReference type="SUPFAM" id="SSF51735">
    <property type="entry name" value="NAD(P)-binding Rossmann-fold domains"/>
    <property type="match status" value="1"/>
</dbReference>
<evidence type="ECO:0000313" key="3">
    <source>
        <dbReference type="Proteomes" id="UP000717515"/>
    </source>
</evidence>
<dbReference type="PANTHER" id="PTHR43162">
    <property type="match status" value="1"/>
</dbReference>
<gene>
    <name evidence="2" type="ORF">KVV02_006396</name>
</gene>
<reference evidence="2" key="1">
    <citation type="submission" date="2021-07" db="EMBL/GenBank/DDBJ databases">
        <title>Draft genome of Mortierella alpina, strain LL118, isolated from an aspen leaf litter sample.</title>
        <authorList>
            <person name="Yang S."/>
            <person name="Vinatzer B.A."/>
        </authorList>
    </citation>
    <scope>NUCLEOTIDE SEQUENCE</scope>
    <source>
        <strain evidence="2">LL118</strain>
    </source>
</reference>
<evidence type="ECO:0000313" key="2">
    <source>
        <dbReference type="EMBL" id="KAG9327692.1"/>
    </source>
</evidence>
<comment type="caution">
    <text evidence="2">The sequence shown here is derived from an EMBL/GenBank/DDBJ whole genome shotgun (WGS) entry which is preliminary data.</text>
</comment>
<proteinExistence type="predicted"/>
<evidence type="ECO:0000259" key="1">
    <source>
        <dbReference type="Pfam" id="PF13460"/>
    </source>
</evidence>
<dbReference type="Proteomes" id="UP000717515">
    <property type="component" value="Unassembled WGS sequence"/>
</dbReference>
<dbReference type="AlphaFoldDB" id="A0A9P8IFW5"/>
<accession>A0A9P8IFW5</accession>
<dbReference type="PANTHER" id="PTHR43162:SF1">
    <property type="entry name" value="PRESTALK A DIFFERENTIATION PROTEIN A"/>
    <property type="match status" value="1"/>
</dbReference>
<dbReference type="Gene3D" id="3.40.50.720">
    <property type="entry name" value="NAD(P)-binding Rossmann-like Domain"/>
    <property type="match status" value="1"/>
</dbReference>
<dbReference type="Pfam" id="PF13460">
    <property type="entry name" value="NAD_binding_10"/>
    <property type="match status" value="1"/>
</dbReference>
<dbReference type="EMBL" id="JAIFTL010000002">
    <property type="protein sequence ID" value="KAG9327692.1"/>
    <property type="molecule type" value="Genomic_DNA"/>
</dbReference>
<dbReference type="InterPro" id="IPR036291">
    <property type="entry name" value="NAD(P)-bd_dom_sf"/>
</dbReference>
<dbReference type="InterPro" id="IPR016040">
    <property type="entry name" value="NAD(P)-bd_dom"/>
</dbReference>
<feature type="domain" description="NAD(P)-binding" evidence="1">
    <location>
        <begin position="33"/>
        <end position="126"/>
    </location>
</feature>
<protein>
    <recommendedName>
        <fullName evidence="1">NAD(P)-binding domain-containing protein</fullName>
    </recommendedName>
</protein>
<name>A0A9P8IFW5_MORAP</name>
<organism evidence="2 3">
    <name type="scientific">Mortierella alpina</name>
    <name type="common">Oleaginous fungus</name>
    <name type="synonym">Mortierella renispora</name>
    <dbReference type="NCBI Taxonomy" id="64518"/>
    <lineage>
        <taxon>Eukaryota</taxon>
        <taxon>Fungi</taxon>
        <taxon>Fungi incertae sedis</taxon>
        <taxon>Mucoromycota</taxon>
        <taxon>Mortierellomycotina</taxon>
        <taxon>Mortierellomycetes</taxon>
        <taxon>Mortierellales</taxon>
        <taxon>Mortierellaceae</taxon>
        <taxon>Mortierella</taxon>
    </lineage>
</organism>
<dbReference type="InterPro" id="IPR051604">
    <property type="entry name" value="Ergot_Alk_Oxidoreductase"/>
</dbReference>